<dbReference type="OrthoDB" id="5322896at2759"/>
<organism evidence="6 7">
    <name type="scientific">Fusarium mundagurra</name>
    <dbReference type="NCBI Taxonomy" id="1567541"/>
    <lineage>
        <taxon>Eukaryota</taxon>
        <taxon>Fungi</taxon>
        <taxon>Dikarya</taxon>
        <taxon>Ascomycota</taxon>
        <taxon>Pezizomycotina</taxon>
        <taxon>Sordariomycetes</taxon>
        <taxon>Hypocreomycetidae</taxon>
        <taxon>Hypocreales</taxon>
        <taxon>Nectriaceae</taxon>
        <taxon>Fusarium</taxon>
        <taxon>Fusarium fujikuroi species complex</taxon>
    </lineage>
</organism>
<protein>
    <submittedName>
        <fullName evidence="6">ATP synthase mitochondrial F1 complex assembly factor 2</fullName>
    </submittedName>
</protein>
<evidence type="ECO:0000256" key="4">
    <source>
        <dbReference type="ARBA" id="ARBA00023128"/>
    </source>
</evidence>
<comment type="subcellular location">
    <subcellularLocation>
        <location evidence="1">Mitochondrion</location>
    </subcellularLocation>
</comment>
<evidence type="ECO:0000256" key="1">
    <source>
        <dbReference type="ARBA" id="ARBA00004173"/>
    </source>
</evidence>
<reference evidence="6 7" key="1">
    <citation type="submission" date="2020-05" db="EMBL/GenBank/DDBJ databases">
        <title>Identification and distribution of gene clusters putatively required for synthesis of sphingolipid metabolism inhibitors in phylogenetically diverse species of the filamentous fungus Fusarium.</title>
        <authorList>
            <person name="Kim H.-S."/>
            <person name="Busman M."/>
            <person name="Brown D.W."/>
            <person name="Divon H."/>
            <person name="Uhlig S."/>
            <person name="Proctor R.H."/>
        </authorList>
    </citation>
    <scope>NUCLEOTIDE SEQUENCE [LARGE SCALE GENOMIC DNA]</scope>
    <source>
        <strain evidence="6 7">NRRL 66235</strain>
    </source>
</reference>
<dbReference type="InterPro" id="IPR042272">
    <property type="entry name" value="ATP12_ATP_synth-F1-assembly_N"/>
</dbReference>
<dbReference type="SUPFAM" id="SSF160909">
    <property type="entry name" value="ATP12-like"/>
    <property type="match status" value="1"/>
</dbReference>
<keyword evidence="4" id="KW-0496">Mitochondrion</keyword>
<dbReference type="Pfam" id="PF07542">
    <property type="entry name" value="ATP12"/>
    <property type="match status" value="1"/>
</dbReference>
<comment type="similarity">
    <text evidence="2">Belongs to the ATP12 family.</text>
</comment>
<proteinExistence type="inferred from homology"/>
<dbReference type="GO" id="GO:0005739">
    <property type="term" value="C:mitochondrion"/>
    <property type="evidence" value="ECO:0007669"/>
    <property type="project" value="UniProtKB-SubCell"/>
</dbReference>
<dbReference type="Proteomes" id="UP000544331">
    <property type="component" value="Unassembled WGS sequence"/>
</dbReference>
<sequence>MSTLNPSTHFELPAGPNFPGRIFKSPQLRSLNLNPRPNLSPRMRSVTRVPLRIASRLVQRPAFVRPIHSTVVKAANVAPVVGTGPPPEPPIQPAENVHQRVARRRKQAEMLKNAKELRNASSGKGGGGLKKRFWKDVSVKEVDGALQVFLDTRPLRHPVSKEIVRIPITKPDLASALALEWDLLTSAQDATRHHLIPLTSLTCRALDIAAADNTPGGEISEVRDTIATTLLRYLDTDSILCWNPPAGAHDLKNEAGESLRDVQKRTAEEIVSFLTTHVWPGITINPVLDGHSILPQSQAPGVREIVQGWITGLDAFEIAGLERATLAGKSLIAAARFVVEWTEGSVARGHLNPGKKFGVEEAAVATSLEVDWQTGQWGEVEDTHDVNKEDVRRQLGSVALLVSGTGLKV</sequence>
<keyword evidence="7" id="KW-1185">Reference proteome</keyword>
<comment type="caution">
    <text evidence="6">The sequence shown here is derived from an EMBL/GenBank/DDBJ whole genome shotgun (WGS) entry which is preliminary data.</text>
</comment>
<dbReference type="InterPro" id="IPR023335">
    <property type="entry name" value="ATP12_ortho_dom_sf"/>
</dbReference>
<dbReference type="GO" id="GO:0033615">
    <property type="term" value="P:mitochondrial proton-transporting ATP synthase complex assembly"/>
    <property type="evidence" value="ECO:0007669"/>
    <property type="project" value="TreeGrafter"/>
</dbReference>
<dbReference type="EMBL" id="JAAOAN010000045">
    <property type="protein sequence ID" value="KAF5724142.1"/>
    <property type="molecule type" value="Genomic_DNA"/>
</dbReference>
<dbReference type="Gene3D" id="1.10.3580.10">
    <property type="entry name" value="ATP12 ATPase"/>
    <property type="match status" value="1"/>
</dbReference>
<dbReference type="PANTHER" id="PTHR21013:SF10">
    <property type="entry name" value="ATP SYNTHASE MITOCHONDRIAL F1 COMPLEX ASSEMBLY FACTOR 2"/>
    <property type="match status" value="1"/>
</dbReference>
<gene>
    <name evidence="6" type="ORF">FMUND_1126</name>
</gene>
<accession>A0A8H5Z774</accession>
<evidence type="ECO:0000313" key="6">
    <source>
        <dbReference type="EMBL" id="KAF5724142.1"/>
    </source>
</evidence>
<dbReference type="AlphaFoldDB" id="A0A8H5Z774"/>
<dbReference type="InterPro" id="IPR011419">
    <property type="entry name" value="ATP12_ATP_synth-F1-assembly"/>
</dbReference>
<evidence type="ECO:0000313" key="7">
    <source>
        <dbReference type="Proteomes" id="UP000544331"/>
    </source>
</evidence>
<keyword evidence="5" id="KW-0143">Chaperone</keyword>
<evidence type="ECO:0000256" key="2">
    <source>
        <dbReference type="ARBA" id="ARBA00008231"/>
    </source>
</evidence>
<name>A0A8H5Z774_9HYPO</name>
<keyword evidence="3" id="KW-0809">Transit peptide</keyword>
<evidence type="ECO:0000256" key="3">
    <source>
        <dbReference type="ARBA" id="ARBA00022946"/>
    </source>
</evidence>
<dbReference type="PANTHER" id="PTHR21013">
    <property type="entry name" value="ATP SYNTHASE MITOCHONDRIAL F1 COMPLEX ASSEMBLY FACTOR 2/ATP12 PROTEIN, MITOCHONDRIAL PRECURSOR"/>
    <property type="match status" value="1"/>
</dbReference>
<evidence type="ECO:0000256" key="5">
    <source>
        <dbReference type="ARBA" id="ARBA00023186"/>
    </source>
</evidence>
<dbReference type="Gene3D" id="3.30.2180.10">
    <property type="entry name" value="ATP12-like"/>
    <property type="match status" value="1"/>
</dbReference>